<evidence type="ECO:0000313" key="1">
    <source>
        <dbReference type="EMBL" id="GMA18998.1"/>
    </source>
</evidence>
<sequence>MLVEQADQLAADLTGQHHPHDVHHLGRRDPQPALELAVQVQAREHRRDLRAAAVHDDRTQPGVAQENDVLGERRLERIVGHGFAAVLDDHEGAAELLEPGQRLDQDRGLRQRLGVRLQQAGPGRGLGRLDRLRLGGLDRLGLGIAHVL</sequence>
<dbReference type="Proteomes" id="UP001157109">
    <property type="component" value="Unassembled WGS sequence"/>
</dbReference>
<evidence type="ECO:0000313" key="2">
    <source>
        <dbReference type="Proteomes" id="UP001157109"/>
    </source>
</evidence>
<organism evidence="1 2">
    <name type="scientific">Arsenicicoccus piscis</name>
    <dbReference type="NCBI Taxonomy" id="673954"/>
    <lineage>
        <taxon>Bacteria</taxon>
        <taxon>Bacillati</taxon>
        <taxon>Actinomycetota</taxon>
        <taxon>Actinomycetes</taxon>
        <taxon>Micrococcales</taxon>
        <taxon>Intrasporangiaceae</taxon>
        <taxon>Arsenicicoccus</taxon>
    </lineage>
</organism>
<proteinExistence type="predicted"/>
<name>A0ABQ6HMU5_9MICO</name>
<gene>
    <name evidence="1" type="ORF">GCM10025862_10190</name>
</gene>
<accession>A0ABQ6HMU5</accession>
<reference evidence="2" key="1">
    <citation type="journal article" date="2019" name="Int. J. Syst. Evol. Microbiol.">
        <title>The Global Catalogue of Microorganisms (GCM) 10K type strain sequencing project: providing services to taxonomists for standard genome sequencing and annotation.</title>
        <authorList>
            <consortium name="The Broad Institute Genomics Platform"/>
            <consortium name="The Broad Institute Genome Sequencing Center for Infectious Disease"/>
            <person name="Wu L."/>
            <person name="Ma J."/>
        </authorList>
    </citation>
    <scope>NUCLEOTIDE SEQUENCE [LARGE SCALE GENOMIC DNA]</scope>
    <source>
        <strain evidence="2">NBRC 105830</strain>
    </source>
</reference>
<dbReference type="EMBL" id="BSUJ01000001">
    <property type="protein sequence ID" value="GMA18998.1"/>
    <property type="molecule type" value="Genomic_DNA"/>
</dbReference>
<comment type="caution">
    <text evidence="1">The sequence shown here is derived from an EMBL/GenBank/DDBJ whole genome shotgun (WGS) entry which is preliminary data.</text>
</comment>
<keyword evidence="2" id="KW-1185">Reference proteome</keyword>
<protein>
    <submittedName>
        <fullName evidence="1">Uncharacterized protein</fullName>
    </submittedName>
</protein>